<protein>
    <recommendedName>
        <fullName evidence="6">cGMP-dependent protein kinase</fullName>
    </recommendedName>
</protein>
<dbReference type="InterPro" id="IPR018490">
    <property type="entry name" value="cNMP-bd_dom_sf"/>
</dbReference>
<proteinExistence type="predicted"/>
<dbReference type="SUPFAM" id="SSF51206">
    <property type="entry name" value="cAMP-binding domain-like"/>
    <property type="match status" value="3"/>
</dbReference>
<dbReference type="Gene3D" id="2.60.120.10">
    <property type="entry name" value="Jelly Rolls"/>
    <property type="match status" value="3"/>
</dbReference>
<dbReference type="CDD" id="cd07440">
    <property type="entry name" value="RGS"/>
    <property type="match status" value="1"/>
</dbReference>
<sequence length="669" mass="76337">MSDSQWKRVEALFPEMEGWMEKRSKMGFWQPRFFRFKPEHESLVYFAGNFDTKAQDVRGELDVHKILEVERIEKRNSPTNSFYIKFAPGHGFDRGLYLRCGREEDAIAWLRSLQVFAKSWSPLDTIRRSALSLVFSDEMIREFNKLLVIRTYAQGEAVIDTDSFYLLKEGKIGVYVRNREGKEQFYCDTTPVCLFNEMALVNSIRNVSSRRQSARVSVHKQSSRVVLKAKEKSVLMYLPYKNRTGFLNKYGEVCGRLDVLFRNINTCLSKIPLFQDLSAVNMQKLKLGLHYHSLDKDEVLFFEGEPGSEYYIVYSGTLDVTQYSPQNDGQVVLKTLKPGDSFGEIALLLAGVPRTATVRAKEKSLVLSLDEHTFRTFIRVAQLDMNVLMRKEILNTFDKCGIPFFAGIPKEELARACKIETYDKDTVIFKEGDLGDKFYMISHGCVAAMREEKTLKELERGDYFGEVALVVDETARTATCKATMPTMLLSISKKGFQTFFAGRPEALAEVELKIAGSKCRLKPILYHKMGLELFTEHLKVQMAEETIEFWKSVRNYRKLDADGDELQEKAESICKDYIGDTAKTQVNLSADMVEKIQRDIADGNANNTTFRDAESEAVSLLADKLAGFKRSEAFAKFLKSVGGYEVGDKMKKPGAKQRRISHLDGRRPS</sequence>
<dbReference type="SMART" id="SM00100">
    <property type="entry name" value="cNMP"/>
    <property type="match status" value="3"/>
</dbReference>
<dbReference type="InterPro" id="IPR014710">
    <property type="entry name" value="RmlC-like_jellyroll"/>
</dbReference>
<dbReference type="Gene3D" id="1.10.167.10">
    <property type="entry name" value="Regulator of G-protein Signalling 4, domain 2"/>
    <property type="match status" value="1"/>
</dbReference>
<dbReference type="SUPFAM" id="SSF48097">
    <property type="entry name" value="Regulator of G-protein signaling, RGS"/>
    <property type="match status" value="1"/>
</dbReference>
<feature type="domain" description="Cyclic nucleotide-binding" evidence="3">
    <location>
        <begin position="412"/>
        <end position="500"/>
    </location>
</feature>
<dbReference type="PROSITE" id="PS50003">
    <property type="entry name" value="PH_DOMAIN"/>
    <property type="match status" value="1"/>
</dbReference>
<gene>
    <name evidence="5" type="ORF">LGLO00237_LOCUS15856</name>
</gene>
<evidence type="ECO:0000259" key="3">
    <source>
        <dbReference type="PROSITE" id="PS50042"/>
    </source>
</evidence>
<dbReference type="PROSITE" id="PS00889">
    <property type="entry name" value="CNMP_BINDING_2"/>
    <property type="match status" value="1"/>
</dbReference>
<evidence type="ECO:0000259" key="4">
    <source>
        <dbReference type="PROSITE" id="PS50132"/>
    </source>
</evidence>
<dbReference type="Pfam" id="PF00027">
    <property type="entry name" value="cNMP_binding"/>
    <property type="match status" value="2"/>
</dbReference>
<dbReference type="SMART" id="SM00315">
    <property type="entry name" value="RGS"/>
    <property type="match status" value="1"/>
</dbReference>
<dbReference type="CDD" id="cd00821">
    <property type="entry name" value="PH"/>
    <property type="match status" value="1"/>
</dbReference>
<dbReference type="InterPro" id="IPR050503">
    <property type="entry name" value="cAMP-dep_PK_reg_su-like"/>
</dbReference>
<feature type="domain" description="Cyclic nucleotide-binding" evidence="3">
    <location>
        <begin position="162"/>
        <end position="216"/>
    </location>
</feature>
<evidence type="ECO:0008006" key="6">
    <source>
        <dbReference type="Google" id="ProtNLM"/>
    </source>
</evidence>
<dbReference type="SUPFAM" id="SSF50729">
    <property type="entry name" value="PH domain-like"/>
    <property type="match status" value="1"/>
</dbReference>
<dbReference type="CDD" id="cd00038">
    <property type="entry name" value="CAP_ED"/>
    <property type="match status" value="3"/>
</dbReference>
<feature type="domain" description="Cyclic nucleotide-binding" evidence="3">
    <location>
        <begin position="273"/>
        <end position="378"/>
    </location>
</feature>
<dbReference type="EMBL" id="HBIV01022027">
    <property type="protein sequence ID" value="CAE0664253.1"/>
    <property type="molecule type" value="Transcribed_RNA"/>
</dbReference>
<feature type="domain" description="RGS" evidence="4">
    <location>
        <begin position="520"/>
        <end position="640"/>
    </location>
</feature>
<dbReference type="Pfam" id="PF00169">
    <property type="entry name" value="PH"/>
    <property type="match status" value="1"/>
</dbReference>
<feature type="region of interest" description="Disordered" evidence="1">
    <location>
        <begin position="646"/>
        <end position="669"/>
    </location>
</feature>
<dbReference type="PROSITE" id="PS50042">
    <property type="entry name" value="CNMP_BINDING_3"/>
    <property type="match status" value="3"/>
</dbReference>
<dbReference type="Gene3D" id="2.30.29.30">
    <property type="entry name" value="Pleckstrin-homology domain (PH domain)/Phosphotyrosine-binding domain (PTB)"/>
    <property type="match status" value="1"/>
</dbReference>
<dbReference type="InterPro" id="IPR018488">
    <property type="entry name" value="cNMP-bd_CS"/>
</dbReference>
<dbReference type="Pfam" id="PF00615">
    <property type="entry name" value="RGS"/>
    <property type="match status" value="1"/>
</dbReference>
<dbReference type="InterPro" id="IPR016137">
    <property type="entry name" value="RGS"/>
</dbReference>
<dbReference type="PROSITE" id="PS50132">
    <property type="entry name" value="RGS"/>
    <property type="match status" value="1"/>
</dbReference>
<dbReference type="GO" id="GO:0005829">
    <property type="term" value="C:cytosol"/>
    <property type="evidence" value="ECO:0007669"/>
    <property type="project" value="TreeGrafter"/>
</dbReference>
<evidence type="ECO:0000313" key="5">
    <source>
        <dbReference type="EMBL" id="CAE0664253.1"/>
    </source>
</evidence>
<dbReference type="PANTHER" id="PTHR11635:SF152">
    <property type="entry name" value="CAMP-DEPENDENT PROTEIN KINASE TYPE I REGULATORY SUBUNIT-RELATED"/>
    <property type="match status" value="1"/>
</dbReference>
<accession>A0A7S3YWI8</accession>
<dbReference type="AlphaFoldDB" id="A0A7S3YWI8"/>
<feature type="domain" description="PH" evidence="2">
    <location>
        <begin position="13"/>
        <end position="118"/>
    </location>
</feature>
<reference evidence="5" key="1">
    <citation type="submission" date="2021-01" db="EMBL/GenBank/DDBJ databases">
        <authorList>
            <person name="Corre E."/>
            <person name="Pelletier E."/>
            <person name="Niang G."/>
            <person name="Scheremetjew M."/>
            <person name="Finn R."/>
            <person name="Kale V."/>
            <person name="Holt S."/>
            <person name="Cochrane G."/>
            <person name="Meng A."/>
            <person name="Brown T."/>
            <person name="Cohen L."/>
        </authorList>
    </citation>
    <scope>NUCLEOTIDE SEQUENCE</scope>
    <source>
        <strain evidence="5">CCCM811</strain>
    </source>
</reference>
<dbReference type="InterPro" id="IPR001849">
    <property type="entry name" value="PH_domain"/>
</dbReference>
<dbReference type="PANTHER" id="PTHR11635">
    <property type="entry name" value="CAMP-DEPENDENT PROTEIN KINASE REGULATORY CHAIN"/>
    <property type="match status" value="1"/>
</dbReference>
<dbReference type="InterPro" id="IPR011993">
    <property type="entry name" value="PH-like_dom_sf"/>
</dbReference>
<dbReference type="GO" id="GO:0005952">
    <property type="term" value="C:cAMP-dependent protein kinase complex"/>
    <property type="evidence" value="ECO:0007669"/>
    <property type="project" value="InterPro"/>
</dbReference>
<dbReference type="InterPro" id="IPR044926">
    <property type="entry name" value="RGS_subdomain_2"/>
</dbReference>
<evidence type="ECO:0000259" key="2">
    <source>
        <dbReference type="PROSITE" id="PS50003"/>
    </source>
</evidence>
<name>A0A7S3YWI8_9EUKA</name>
<dbReference type="InterPro" id="IPR000595">
    <property type="entry name" value="cNMP-bd_dom"/>
</dbReference>
<evidence type="ECO:0000256" key="1">
    <source>
        <dbReference type="SAM" id="MobiDB-lite"/>
    </source>
</evidence>
<organism evidence="5">
    <name type="scientific">Lotharella globosa</name>
    <dbReference type="NCBI Taxonomy" id="91324"/>
    <lineage>
        <taxon>Eukaryota</taxon>
        <taxon>Sar</taxon>
        <taxon>Rhizaria</taxon>
        <taxon>Cercozoa</taxon>
        <taxon>Chlorarachniophyceae</taxon>
        <taxon>Lotharella</taxon>
    </lineage>
</organism>
<dbReference type="SMART" id="SM00233">
    <property type="entry name" value="PH"/>
    <property type="match status" value="1"/>
</dbReference>
<dbReference type="InterPro" id="IPR036305">
    <property type="entry name" value="RGS_sf"/>
</dbReference>